<dbReference type="AlphaFoldDB" id="A0AAD1UDN2"/>
<evidence type="ECO:0000313" key="1">
    <source>
        <dbReference type="EMBL" id="CAI2364691.1"/>
    </source>
</evidence>
<keyword evidence="2" id="KW-1185">Reference proteome</keyword>
<comment type="caution">
    <text evidence="1">The sequence shown here is derived from an EMBL/GenBank/DDBJ whole genome shotgun (WGS) entry which is preliminary data.</text>
</comment>
<reference evidence="1" key="1">
    <citation type="submission" date="2023-07" db="EMBL/GenBank/DDBJ databases">
        <authorList>
            <consortium name="AG Swart"/>
            <person name="Singh M."/>
            <person name="Singh A."/>
            <person name="Seah K."/>
            <person name="Emmerich C."/>
        </authorList>
    </citation>
    <scope>NUCLEOTIDE SEQUENCE</scope>
    <source>
        <strain evidence="1">DP1</strain>
    </source>
</reference>
<sequence>MEMDKTYQQKIWRAEKELSFTLEQLALCFANMNKRNGQKVNEMIYQMTKGEQKWDHMWLYYRKMGEIEGLGDTHRVCILNGDMIGLPFKRLFLKRAVITLMVNGLNPNWKLPEKSISSLCSMLNRGPASVFINSFEISAKQFQTIVSACTSCKKIRFNDCKIGTENLRFRTSFAQDIRALSFYACGHSERSNWDEYPERIYNLLKAIAQSGLKQKLQIFDFHKANIAVQDMIDWIIELGLERLKVIYYEKRKKHILHLSE</sequence>
<accession>A0AAD1UDN2</accession>
<gene>
    <name evidence="1" type="ORF">ECRASSUSDP1_LOCUS6036</name>
</gene>
<protein>
    <submittedName>
        <fullName evidence="1">Uncharacterized protein</fullName>
    </submittedName>
</protein>
<dbReference type="EMBL" id="CAMPGE010005849">
    <property type="protein sequence ID" value="CAI2364691.1"/>
    <property type="molecule type" value="Genomic_DNA"/>
</dbReference>
<name>A0AAD1UDN2_EUPCR</name>
<proteinExistence type="predicted"/>
<organism evidence="1 2">
    <name type="scientific">Euplotes crassus</name>
    <dbReference type="NCBI Taxonomy" id="5936"/>
    <lineage>
        <taxon>Eukaryota</taxon>
        <taxon>Sar</taxon>
        <taxon>Alveolata</taxon>
        <taxon>Ciliophora</taxon>
        <taxon>Intramacronucleata</taxon>
        <taxon>Spirotrichea</taxon>
        <taxon>Hypotrichia</taxon>
        <taxon>Euplotida</taxon>
        <taxon>Euplotidae</taxon>
        <taxon>Moneuplotes</taxon>
    </lineage>
</organism>
<evidence type="ECO:0000313" key="2">
    <source>
        <dbReference type="Proteomes" id="UP001295684"/>
    </source>
</evidence>
<dbReference type="Proteomes" id="UP001295684">
    <property type="component" value="Unassembled WGS sequence"/>
</dbReference>